<name>A0A1H3TZK3_9MICO</name>
<dbReference type="AlphaFoldDB" id="A0A1H3TZK3"/>
<dbReference type="Gene3D" id="3.90.1510.10">
    <property type="entry name" value="Glycerate kinase, domain 2"/>
    <property type="match status" value="1"/>
</dbReference>
<sequence length="391" mass="39658">MTATDRRSRSAPVIVIAPDKFRGSMTALDAAQALGDGIRDVLPESRLILMPIADGGEGTLDAFTHAGGERRVVLVRGPLGTATLAEYGVHADAALIEASEAIGIHLVEGAAPGVAVHASSYGLGEAIRAAITDGAGEVIVALGGTATSDGGIGMIAALGFELIARNGTLLSGTPADLMDIAEVRHTTATIRLRQIGFQVASDVTNPLLGPSGAAAVFAPQKGATVEDVAVIEERLTRWSVALERSTSVSTAGLPGAGAAGGIAAPLVALLGARVRSGATIVLDLLGMDEAMQRADLVVTGEGSLDAQTIDGKAPAEVARRARDLGIPVVAVAGIAATELPGITELFPVIYQLSALSTPGEDSFIDARAIARRAGSLLASRWLDSEIAPRPA</sequence>
<dbReference type="Gene3D" id="3.40.50.10350">
    <property type="entry name" value="Glycerate kinase, domain 1"/>
    <property type="match status" value="1"/>
</dbReference>
<evidence type="ECO:0000256" key="1">
    <source>
        <dbReference type="ARBA" id="ARBA00006284"/>
    </source>
</evidence>
<accession>A0A1H3TZK3</accession>
<proteinExistence type="inferred from homology"/>
<organism evidence="5 6">
    <name type="scientific">Herbiconiux ginsengi</name>
    <dbReference type="NCBI Taxonomy" id="381665"/>
    <lineage>
        <taxon>Bacteria</taxon>
        <taxon>Bacillati</taxon>
        <taxon>Actinomycetota</taxon>
        <taxon>Actinomycetes</taxon>
        <taxon>Micrococcales</taxon>
        <taxon>Microbacteriaceae</taxon>
        <taxon>Herbiconiux</taxon>
    </lineage>
</organism>
<evidence type="ECO:0000256" key="3">
    <source>
        <dbReference type="ARBA" id="ARBA00022777"/>
    </source>
</evidence>
<dbReference type="GO" id="GO:0031388">
    <property type="term" value="P:organic acid phosphorylation"/>
    <property type="evidence" value="ECO:0007669"/>
    <property type="project" value="UniProtKB-UniRule"/>
</dbReference>
<dbReference type="GO" id="GO:0008887">
    <property type="term" value="F:glycerate kinase activity"/>
    <property type="evidence" value="ECO:0007669"/>
    <property type="project" value="UniProtKB-UniRule"/>
</dbReference>
<dbReference type="InterPro" id="IPR018193">
    <property type="entry name" value="Glyc_kinase_flavodox-like_fold"/>
</dbReference>
<dbReference type="InterPro" id="IPR004381">
    <property type="entry name" value="Glycerate_kinase"/>
</dbReference>
<dbReference type="InterPro" id="IPR018197">
    <property type="entry name" value="Glycerate_kinase_RE-like"/>
</dbReference>
<dbReference type="NCBIfam" id="TIGR00045">
    <property type="entry name" value="glycerate kinase"/>
    <property type="match status" value="1"/>
</dbReference>
<dbReference type="EMBL" id="FNPZ01000009">
    <property type="protein sequence ID" value="SDZ55633.1"/>
    <property type="molecule type" value="Genomic_DNA"/>
</dbReference>
<dbReference type="PIRSF" id="PIRSF006078">
    <property type="entry name" value="GlxK"/>
    <property type="match status" value="1"/>
</dbReference>
<dbReference type="Proteomes" id="UP000198891">
    <property type="component" value="Unassembled WGS sequence"/>
</dbReference>
<dbReference type="OrthoDB" id="9774290at2"/>
<dbReference type="PANTHER" id="PTHR21599">
    <property type="entry name" value="GLYCERATE KINASE"/>
    <property type="match status" value="1"/>
</dbReference>
<keyword evidence="2 4" id="KW-0808">Transferase</keyword>
<keyword evidence="6" id="KW-1185">Reference proteome</keyword>
<dbReference type="Pfam" id="PF02595">
    <property type="entry name" value="Gly_kinase"/>
    <property type="match status" value="1"/>
</dbReference>
<evidence type="ECO:0000256" key="4">
    <source>
        <dbReference type="PIRNR" id="PIRNR006078"/>
    </source>
</evidence>
<protein>
    <submittedName>
        <fullName evidence="5">Glycerate kinase</fullName>
    </submittedName>
</protein>
<gene>
    <name evidence="5" type="ORF">SAMN05216554_4620</name>
</gene>
<reference evidence="5 6" key="1">
    <citation type="submission" date="2016-10" db="EMBL/GenBank/DDBJ databases">
        <authorList>
            <person name="de Groot N.N."/>
        </authorList>
    </citation>
    <scope>NUCLEOTIDE SEQUENCE [LARGE SCALE GENOMIC DNA]</scope>
    <source>
        <strain evidence="5 6">CGMCC 4.3491</strain>
    </source>
</reference>
<dbReference type="PANTHER" id="PTHR21599:SF0">
    <property type="entry name" value="GLYCERATE KINASE"/>
    <property type="match status" value="1"/>
</dbReference>
<evidence type="ECO:0000256" key="2">
    <source>
        <dbReference type="ARBA" id="ARBA00022679"/>
    </source>
</evidence>
<dbReference type="RefSeq" id="WP_092558303.1">
    <property type="nucleotide sequence ID" value="NZ_FNPZ01000009.1"/>
</dbReference>
<dbReference type="SUPFAM" id="SSF110738">
    <property type="entry name" value="Glycerate kinase I"/>
    <property type="match status" value="1"/>
</dbReference>
<dbReference type="STRING" id="381665.SAMN05216554_4620"/>
<comment type="similarity">
    <text evidence="1 4">Belongs to the glycerate kinase type-1 family.</text>
</comment>
<evidence type="ECO:0000313" key="6">
    <source>
        <dbReference type="Proteomes" id="UP000198891"/>
    </source>
</evidence>
<evidence type="ECO:0000313" key="5">
    <source>
        <dbReference type="EMBL" id="SDZ55633.1"/>
    </source>
</evidence>
<dbReference type="InterPro" id="IPR036129">
    <property type="entry name" value="Glycerate_kinase_sf"/>
</dbReference>
<keyword evidence="3 4" id="KW-0418">Kinase</keyword>